<proteinExistence type="predicted"/>
<dbReference type="InterPro" id="IPR005146">
    <property type="entry name" value="B3/B4_tRNA-bd"/>
</dbReference>
<dbReference type="PANTHER" id="PTHR39209:SF2">
    <property type="entry name" value="CYTOPLASMIC PROTEIN"/>
    <property type="match status" value="1"/>
</dbReference>
<keyword evidence="3" id="KW-1185">Reference proteome</keyword>
<gene>
    <name evidence="2" type="ORF">MetMK1DRAFT_00031370</name>
</gene>
<accession>H2C966</accession>
<dbReference type="SMART" id="SM00873">
    <property type="entry name" value="B3_4"/>
    <property type="match status" value="1"/>
</dbReference>
<protein>
    <recommendedName>
        <fullName evidence="1">B3/B4 tRNA-binding domain-containing protein</fullName>
    </recommendedName>
</protein>
<feature type="domain" description="B3/B4 tRNA-binding" evidence="1">
    <location>
        <begin position="58"/>
        <end position="210"/>
    </location>
</feature>
<evidence type="ECO:0000259" key="1">
    <source>
        <dbReference type="SMART" id="SM00873"/>
    </source>
</evidence>
<reference evidence="2 3" key="1">
    <citation type="submission" date="2012-01" db="EMBL/GenBank/DDBJ databases">
        <title>Improved High-Quality Draft sequence of Metallosphaera yellowstonensis MK1.</title>
        <authorList>
            <consortium name="US DOE Joint Genome Institute"/>
            <person name="Lucas S."/>
            <person name="Han J."/>
            <person name="Cheng J.-F."/>
            <person name="Goodwin L."/>
            <person name="Pitluck S."/>
            <person name="Peters L."/>
            <person name="Teshima H."/>
            <person name="Detter J.C."/>
            <person name="Han C."/>
            <person name="Tapia R."/>
            <person name="Land M."/>
            <person name="Hauser L."/>
            <person name="Kyrpides N."/>
            <person name="Kozubal M."/>
            <person name="Macur R.E."/>
            <person name="Jay Z."/>
            <person name="Inskeep W."/>
            <person name="Woyke T."/>
        </authorList>
    </citation>
    <scope>NUCLEOTIDE SEQUENCE [LARGE SCALE GENOMIC DNA]</scope>
    <source>
        <strain evidence="2 3">MK1</strain>
    </source>
</reference>
<dbReference type="InterPro" id="IPR020825">
    <property type="entry name" value="Phe-tRNA_synthase-like_B3/B4"/>
</dbReference>
<dbReference type="Proteomes" id="UP000003980">
    <property type="component" value="Unassembled WGS sequence"/>
</dbReference>
<dbReference type="PANTHER" id="PTHR39209">
    <property type="match status" value="1"/>
</dbReference>
<dbReference type="AlphaFoldDB" id="H2C966"/>
<dbReference type="Pfam" id="PF03483">
    <property type="entry name" value="B3_4"/>
    <property type="match status" value="1"/>
</dbReference>
<evidence type="ECO:0000313" key="2">
    <source>
        <dbReference type="EMBL" id="EHP68692.1"/>
    </source>
</evidence>
<dbReference type="GO" id="GO:0004826">
    <property type="term" value="F:phenylalanine-tRNA ligase activity"/>
    <property type="evidence" value="ECO:0007669"/>
    <property type="project" value="InterPro"/>
</dbReference>
<organism evidence="2 3">
    <name type="scientific">Metallosphaera yellowstonensis MK1</name>
    <dbReference type="NCBI Taxonomy" id="671065"/>
    <lineage>
        <taxon>Archaea</taxon>
        <taxon>Thermoproteota</taxon>
        <taxon>Thermoprotei</taxon>
        <taxon>Sulfolobales</taxon>
        <taxon>Sulfolobaceae</taxon>
        <taxon>Metallosphaera</taxon>
    </lineage>
</organism>
<dbReference type="Gene3D" id="3.50.40.10">
    <property type="entry name" value="Phenylalanyl-trna Synthetase, Chain B, domain 3"/>
    <property type="match status" value="1"/>
</dbReference>
<dbReference type="SUPFAM" id="SSF56037">
    <property type="entry name" value="PheT/TilS domain"/>
    <property type="match status" value="1"/>
</dbReference>
<name>H2C966_9CREN</name>
<dbReference type="GO" id="GO:0003723">
    <property type="term" value="F:RNA binding"/>
    <property type="evidence" value="ECO:0007669"/>
    <property type="project" value="InterPro"/>
</dbReference>
<dbReference type="OrthoDB" id="35982at2157"/>
<dbReference type="HOGENOM" id="CLU_076869_2_0_2"/>
<dbReference type="EMBL" id="JH597770">
    <property type="protein sequence ID" value="EHP68692.1"/>
    <property type="molecule type" value="Genomic_DNA"/>
</dbReference>
<dbReference type="eggNOG" id="arCOG04250">
    <property type="taxonomic scope" value="Archaea"/>
</dbReference>
<evidence type="ECO:0000313" key="3">
    <source>
        <dbReference type="Proteomes" id="UP000003980"/>
    </source>
</evidence>
<dbReference type="RefSeq" id="WP_009075386.1">
    <property type="nucleotide sequence ID" value="NZ_JH597770.1"/>
</dbReference>
<sequence>MRIKIAKECKELGIFVAHTEVLGVTNGRGKFHELMNETEEKFRKGDTESLKIEPVVRAYRDFYWKIGIDPTKTRPSGEALRRRVVRGDSLPRINDVVDAGNLVSLETLISIGLYDLEKFKGEPWIVLSRGGELFQGLGNKIEELQRGVPIMVDELGTVMHIFPHRDSVLTSVRIDTRNVLVVGAGVPGIEPPLVMKAVKMTASLLEGLGGRVSHEVTLE</sequence>
<dbReference type="STRING" id="671065.MetMK1DRAFT_00031370"/>